<evidence type="ECO:0000256" key="1">
    <source>
        <dbReference type="ARBA" id="ARBA00005591"/>
    </source>
</evidence>
<dbReference type="EC" id="1.8.4.11" evidence="5"/>
<dbReference type="SUPFAM" id="SSF55068">
    <property type="entry name" value="Peptide methionine sulfoxide reductase"/>
    <property type="match status" value="1"/>
</dbReference>
<comment type="catalytic activity">
    <reaction evidence="3 5">
        <text>L-methionyl-[protein] + [thioredoxin]-disulfide + H2O = L-methionyl-(S)-S-oxide-[protein] + [thioredoxin]-dithiol</text>
        <dbReference type="Rhea" id="RHEA:14217"/>
        <dbReference type="Rhea" id="RHEA-COMP:10698"/>
        <dbReference type="Rhea" id="RHEA-COMP:10700"/>
        <dbReference type="Rhea" id="RHEA-COMP:12313"/>
        <dbReference type="Rhea" id="RHEA-COMP:12315"/>
        <dbReference type="ChEBI" id="CHEBI:15377"/>
        <dbReference type="ChEBI" id="CHEBI:16044"/>
        <dbReference type="ChEBI" id="CHEBI:29950"/>
        <dbReference type="ChEBI" id="CHEBI:44120"/>
        <dbReference type="ChEBI" id="CHEBI:50058"/>
        <dbReference type="EC" id="1.8.4.11"/>
    </reaction>
</comment>
<keyword evidence="8" id="KW-1185">Reference proteome</keyword>
<evidence type="ECO:0000256" key="4">
    <source>
        <dbReference type="ARBA" id="ARBA00048782"/>
    </source>
</evidence>
<dbReference type="NCBIfam" id="TIGR00401">
    <property type="entry name" value="msrA"/>
    <property type="match status" value="1"/>
</dbReference>
<comment type="similarity">
    <text evidence="1 5">Belongs to the MsrA Met sulfoxide reductase family.</text>
</comment>
<gene>
    <name evidence="5 7" type="primary">msrA</name>
    <name evidence="7" type="ORF">GCM10007359_04770</name>
</gene>
<protein>
    <recommendedName>
        <fullName evidence="5">Peptide methionine sulfoxide reductase MsrA</fullName>
        <shortName evidence="5">Protein-methionine-S-oxide reductase</shortName>
        <ecNumber evidence="5">1.8.4.11</ecNumber>
    </recommendedName>
    <alternativeName>
        <fullName evidence="5">Peptide-methionine (S)-S-oxide reductase</fullName>
        <shortName evidence="5">Peptide Met(O) reductase</shortName>
    </alternativeName>
</protein>
<name>A0A917IM31_9MICC</name>
<accession>A0A917IM31</accession>
<evidence type="ECO:0000259" key="6">
    <source>
        <dbReference type="Pfam" id="PF01625"/>
    </source>
</evidence>
<dbReference type="HAMAP" id="MF_01401">
    <property type="entry name" value="MsrA"/>
    <property type="match status" value="1"/>
</dbReference>
<evidence type="ECO:0000256" key="3">
    <source>
        <dbReference type="ARBA" id="ARBA00047806"/>
    </source>
</evidence>
<dbReference type="RefSeq" id="WP_188358724.1">
    <property type="nucleotide sequence ID" value="NZ_BMDC01000001.1"/>
</dbReference>
<organism evidence="7 8">
    <name type="scientific">Rothia aerolata</name>
    <dbReference type="NCBI Taxonomy" id="1812262"/>
    <lineage>
        <taxon>Bacteria</taxon>
        <taxon>Bacillati</taxon>
        <taxon>Actinomycetota</taxon>
        <taxon>Actinomycetes</taxon>
        <taxon>Micrococcales</taxon>
        <taxon>Micrococcaceae</taxon>
        <taxon>Rothia</taxon>
    </lineage>
</organism>
<proteinExistence type="inferred from homology"/>
<dbReference type="PANTHER" id="PTHR43774">
    <property type="entry name" value="PEPTIDE METHIONINE SULFOXIDE REDUCTASE"/>
    <property type="match status" value="1"/>
</dbReference>
<comment type="catalytic activity">
    <reaction evidence="4 5">
        <text>[thioredoxin]-disulfide + L-methionine + H2O = L-methionine (S)-S-oxide + [thioredoxin]-dithiol</text>
        <dbReference type="Rhea" id="RHEA:19993"/>
        <dbReference type="Rhea" id="RHEA-COMP:10698"/>
        <dbReference type="Rhea" id="RHEA-COMP:10700"/>
        <dbReference type="ChEBI" id="CHEBI:15377"/>
        <dbReference type="ChEBI" id="CHEBI:29950"/>
        <dbReference type="ChEBI" id="CHEBI:50058"/>
        <dbReference type="ChEBI" id="CHEBI:57844"/>
        <dbReference type="ChEBI" id="CHEBI:58772"/>
        <dbReference type="EC" id="1.8.4.11"/>
    </reaction>
</comment>
<reference evidence="7 8" key="1">
    <citation type="journal article" date="2014" name="Int. J. Syst. Evol. Microbiol.">
        <title>Complete genome sequence of Corynebacterium casei LMG S-19264T (=DSM 44701T), isolated from a smear-ripened cheese.</title>
        <authorList>
            <consortium name="US DOE Joint Genome Institute (JGI-PGF)"/>
            <person name="Walter F."/>
            <person name="Albersmeier A."/>
            <person name="Kalinowski J."/>
            <person name="Ruckert C."/>
        </authorList>
    </citation>
    <scope>NUCLEOTIDE SEQUENCE [LARGE SCALE GENOMIC DNA]</scope>
    <source>
        <strain evidence="7 8">CCM 8669</strain>
    </source>
</reference>
<dbReference type="EMBL" id="BMDC01000001">
    <property type="protein sequence ID" value="GGH58505.1"/>
    <property type="molecule type" value="Genomic_DNA"/>
</dbReference>
<dbReference type="Gene3D" id="3.30.1060.10">
    <property type="entry name" value="Peptide methionine sulphoxide reductase MsrA"/>
    <property type="match status" value="1"/>
</dbReference>
<comment type="function">
    <text evidence="5">Has an important function as a repair enzyme for proteins that have been inactivated by oxidation. Catalyzes the reversible oxidation-reduction of methionine sulfoxide in proteins to methionine.</text>
</comment>
<dbReference type="PANTHER" id="PTHR43774:SF1">
    <property type="entry name" value="PEPTIDE METHIONINE SULFOXIDE REDUCTASE MSRA 2"/>
    <property type="match status" value="1"/>
</dbReference>
<evidence type="ECO:0000313" key="7">
    <source>
        <dbReference type="EMBL" id="GGH58505.1"/>
    </source>
</evidence>
<dbReference type="AlphaFoldDB" id="A0A917IM31"/>
<feature type="domain" description="Peptide methionine sulphoxide reductase MsrA" evidence="6">
    <location>
        <begin position="5"/>
        <end position="154"/>
    </location>
</feature>
<evidence type="ECO:0000256" key="2">
    <source>
        <dbReference type="ARBA" id="ARBA00023002"/>
    </source>
</evidence>
<dbReference type="InterPro" id="IPR002569">
    <property type="entry name" value="Met_Sox_Rdtase_MsrA_dom"/>
</dbReference>
<dbReference type="Pfam" id="PF01625">
    <property type="entry name" value="PMSR"/>
    <property type="match status" value="1"/>
</dbReference>
<evidence type="ECO:0000256" key="5">
    <source>
        <dbReference type="HAMAP-Rule" id="MF_01401"/>
    </source>
</evidence>
<dbReference type="Proteomes" id="UP000600171">
    <property type="component" value="Unassembled WGS sequence"/>
</dbReference>
<evidence type="ECO:0000313" key="8">
    <source>
        <dbReference type="Proteomes" id="UP000600171"/>
    </source>
</evidence>
<keyword evidence="2 5" id="KW-0560">Oxidoreductase</keyword>
<comment type="caution">
    <text evidence="7">The sequence shown here is derived from an EMBL/GenBank/DDBJ whole genome shotgun (WGS) entry which is preliminary data.</text>
</comment>
<sequence>MQSFVLGGGCFWCIDAVYRNFQGIQESTCGYTGGHTENPDYRSVCSGTTGHVEVDRVVFDESVIPAETVLDIFFTSHDPTSWDRQGADVGSQYRSALYYENEEQKQLFEAAKERAEKLWGKEIVTVIEPLEKFWEAEDYHQNYYANNPFAGYCQAIINPKISKARQNYSEYLRG</sequence>
<feature type="active site" evidence="5">
    <location>
        <position position="10"/>
    </location>
</feature>
<dbReference type="InterPro" id="IPR036509">
    <property type="entry name" value="Met_Sox_Rdtase_MsrA_sf"/>
</dbReference>
<dbReference type="GO" id="GO:0008113">
    <property type="term" value="F:peptide-methionine (S)-S-oxide reductase activity"/>
    <property type="evidence" value="ECO:0007669"/>
    <property type="project" value="UniProtKB-UniRule"/>
</dbReference>